<dbReference type="EMBL" id="LRGB01001231">
    <property type="protein sequence ID" value="KZS13309.1"/>
    <property type="molecule type" value="Genomic_DNA"/>
</dbReference>
<keyword evidence="2" id="KW-1185">Reference proteome</keyword>
<dbReference type="AlphaFoldDB" id="A0A0P5SMP0"/>
<protein>
    <submittedName>
        <fullName evidence="1">Uncharacterized protein</fullName>
    </submittedName>
</protein>
<evidence type="ECO:0000313" key="1">
    <source>
        <dbReference type="EMBL" id="KZS13309.1"/>
    </source>
</evidence>
<gene>
    <name evidence="1" type="ORF">APZ42_021598</name>
</gene>
<reference evidence="1 2" key="1">
    <citation type="submission" date="2016-03" db="EMBL/GenBank/DDBJ databases">
        <title>EvidentialGene: Evidence-directed Construction of Genes on Genomes.</title>
        <authorList>
            <person name="Gilbert D.G."/>
            <person name="Choi J.-H."/>
            <person name="Mockaitis K."/>
            <person name="Colbourne J."/>
            <person name="Pfrender M."/>
        </authorList>
    </citation>
    <scope>NUCLEOTIDE SEQUENCE [LARGE SCALE GENOMIC DNA]</scope>
    <source>
        <strain evidence="1 2">Xinb3</strain>
        <tissue evidence="1">Complete organism</tissue>
    </source>
</reference>
<organism evidence="1 2">
    <name type="scientific">Daphnia magna</name>
    <dbReference type="NCBI Taxonomy" id="35525"/>
    <lineage>
        <taxon>Eukaryota</taxon>
        <taxon>Metazoa</taxon>
        <taxon>Ecdysozoa</taxon>
        <taxon>Arthropoda</taxon>
        <taxon>Crustacea</taxon>
        <taxon>Branchiopoda</taxon>
        <taxon>Diplostraca</taxon>
        <taxon>Cladocera</taxon>
        <taxon>Anomopoda</taxon>
        <taxon>Daphniidae</taxon>
        <taxon>Daphnia</taxon>
    </lineage>
</organism>
<proteinExistence type="predicted"/>
<sequence length="69" mass="7910">MESDSLRLMFCFKTLNLMFSVVILIASSKNLCFSLLLKLVTRRTLACQARVSLNLFTAFSLLIKLNLFF</sequence>
<accession>A0A0P5SMP0</accession>
<evidence type="ECO:0000313" key="2">
    <source>
        <dbReference type="Proteomes" id="UP000076858"/>
    </source>
</evidence>
<dbReference type="Proteomes" id="UP000076858">
    <property type="component" value="Unassembled WGS sequence"/>
</dbReference>
<comment type="caution">
    <text evidence="1">The sequence shown here is derived from an EMBL/GenBank/DDBJ whole genome shotgun (WGS) entry which is preliminary data.</text>
</comment>
<name>A0A0P5SMP0_9CRUS</name>